<keyword evidence="5 10" id="KW-0256">Endoplasmic reticulum</keyword>
<dbReference type="EMBL" id="CAJVPV010019383">
    <property type="protein sequence ID" value="CAG8710964.1"/>
    <property type="molecule type" value="Genomic_DNA"/>
</dbReference>
<evidence type="ECO:0000259" key="11">
    <source>
        <dbReference type="Pfam" id="PF01490"/>
    </source>
</evidence>
<feature type="domain" description="Amino acid transporter transmembrane" evidence="11">
    <location>
        <begin position="568"/>
        <end position="626"/>
    </location>
</feature>
<dbReference type="InterPro" id="IPR007594">
    <property type="entry name" value="RFT1"/>
</dbReference>
<dbReference type="Pfam" id="PF04506">
    <property type="entry name" value="Rft-1"/>
    <property type="match status" value="1"/>
</dbReference>
<evidence type="ECO:0000256" key="3">
    <source>
        <dbReference type="ARBA" id="ARBA00010288"/>
    </source>
</evidence>
<evidence type="ECO:0000256" key="5">
    <source>
        <dbReference type="ARBA" id="ARBA00022824"/>
    </source>
</evidence>
<evidence type="ECO:0000256" key="1">
    <source>
        <dbReference type="ARBA" id="ARBA00004477"/>
    </source>
</evidence>
<name>A0A9N9HY29_9GLOM</name>
<dbReference type="Pfam" id="PF01490">
    <property type="entry name" value="Aa_trans"/>
    <property type="match status" value="1"/>
</dbReference>
<evidence type="ECO:0000256" key="9">
    <source>
        <dbReference type="ARBA" id="ARBA00045912"/>
    </source>
</evidence>
<feature type="transmembrane region" description="Helical" evidence="10">
    <location>
        <begin position="511"/>
        <end position="528"/>
    </location>
</feature>
<feature type="transmembrane region" description="Helical" evidence="10">
    <location>
        <begin position="401"/>
        <end position="420"/>
    </location>
</feature>
<keyword evidence="13" id="KW-1185">Reference proteome</keyword>
<proteinExistence type="inferred from homology"/>
<evidence type="ECO:0000256" key="4">
    <source>
        <dbReference type="ARBA" id="ARBA00022692"/>
    </source>
</evidence>
<dbReference type="Proteomes" id="UP000789342">
    <property type="component" value="Unassembled WGS sequence"/>
</dbReference>
<feature type="non-terminal residue" evidence="12">
    <location>
        <position position="1"/>
    </location>
</feature>
<keyword evidence="6 10" id="KW-1133">Transmembrane helix</keyword>
<keyword evidence="10" id="KW-0813">Transport</keyword>
<keyword evidence="7 10" id="KW-0472">Membrane</keyword>
<dbReference type="PANTHER" id="PTHR13117:SF5">
    <property type="entry name" value="PROTEIN RFT1 HOMOLOG"/>
    <property type="match status" value="1"/>
</dbReference>
<comment type="caution">
    <text evidence="12">The sequence shown here is derived from an EMBL/GenBank/DDBJ whole genome shotgun (WGS) entry which is preliminary data.</text>
</comment>
<evidence type="ECO:0000256" key="6">
    <source>
        <dbReference type="ARBA" id="ARBA00022989"/>
    </source>
</evidence>
<dbReference type="GO" id="GO:0006488">
    <property type="term" value="P:dolichol-linked oligosaccharide biosynthetic process"/>
    <property type="evidence" value="ECO:0007669"/>
    <property type="project" value="InterPro"/>
</dbReference>
<feature type="transmembrane region" description="Helical" evidence="10">
    <location>
        <begin position="574"/>
        <end position="593"/>
    </location>
</feature>
<keyword evidence="4 10" id="KW-0812">Transmembrane</keyword>
<feature type="transmembrane region" description="Helical" evidence="10">
    <location>
        <begin position="149"/>
        <end position="169"/>
    </location>
</feature>
<evidence type="ECO:0000256" key="2">
    <source>
        <dbReference type="ARBA" id="ARBA00004922"/>
    </source>
</evidence>
<comment type="subcellular location">
    <subcellularLocation>
        <location evidence="1 10">Endoplasmic reticulum membrane</location>
        <topology evidence="1 10">Multi-pass membrane protein</topology>
    </subcellularLocation>
</comment>
<evidence type="ECO:0000313" key="12">
    <source>
        <dbReference type="EMBL" id="CAG8710964.1"/>
    </source>
</evidence>
<organism evidence="12 13">
    <name type="scientific">Acaulospora morrowiae</name>
    <dbReference type="NCBI Taxonomy" id="94023"/>
    <lineage>
        <taxon>Eukaryota</taxon>
        <taxon>Fungi</taxon>
        <taxon>Fungi incertae sedis</taxon>
        <taxon>Mucoromycota</taxon>
        <taxon>Glomeromycotina</taxon>
        <taxon>Glomeromycetes</taxon>
        <taxon>Diversisporales</taxon>
        <taxon>Acaulosporaceae</taxon>
        <taxon>Acaulospora</taxon>
    </lineage>
</organism>
<evidence type="ECO:0000256" key="10">
    <source>
        <dbReference type="RuleBase" id="RU365067"/>
    </source>
</evidence>
<comment type="similarity">
    <text evidence="3 10">Belongs to the RFT1 family.</text>
</comment>
<feature type="transmembrane region" description="Helical" evidence="10">
    <location>
        <begin position="470"/>
        <end position="491"/>
    </location>
</feature>
<dbReference type="AlphaFoldDB" id="A0A9N9HY29"/>
<feature type="transmembrane region" description="Helical" evidence="10">
    <location>
        <begin position="599"/>
        <end position="617"/>
    </location>
</feature>
<gene>
    <name evidence="12" type="ORF">AMORRO_LOCUS12688</name>
</gene>
<dbReference type="GO" id="GO:0005789">
    <property type="term" value="C:endoplasmic reticulum membrane"/>
    <property type="evidence" value="ECO:0007669"/>
    <property type="project" value="UniProtKB-SubCell"/>
</dbReference>
<feature type="transmembrane region" description="Helical" evidence="10">
    <location>
        <begin position="367"/>
        <end position="389"/>
    </location>
</feature>
<comment type="pathway">
    <text evidence="2">Protein modification; protein glycosylation.</text>
</comment>
<protein>
    <recommendedName>
        <fullName evidence="8 10">Man(5)GlcNAc(2)-PP-dolichol translocation protein RFT1</fullName>
    </recommendedName>
</protein>
<sequence length="674" mass="74651">MATFTLHQIVLRFTDPATFGIASVQLELLLATILFLSREGFRCALLRGGDDTSNVDELASPSAEKVVFANSRRGSLQKITNISWIPIPIGMLTTFLACAFYIFYATEETLAAPYYVTSVVLYGLSALGELMIEPLYIAAMNKLLFKLRVGCEGAGVIVRCVITLALTLLGAPKNGEKGENAYGILAFSVAQFVYTLILMTGYIGYFLSRWDMSLLIPRKLQDERKNQFWFDAQLFGLAKTFTKQSLLKHVLTEGDKMLITWLSNTSDQGIYAFVVNYGSLIVRILYQPLEETGRTLFSKLLTDVEKRDEDFEDARNTALVTSLKILTSLIKFHILLGLLFIGLATNYTGTLIDLMVGSVWSQSPAPLVLSVYCAYIPIMGVNGITEAFVAAVATEKTLSTLNYWLIAFSAGFIGAGVVFMKMLSGGAVGLVAASAFNLSTRITWSWRFIRTYFLKNRDGSKANIDELRRMLSISNIIPKPLVWIAFTLSWIATFWSNQYIGWATLDAKIKHISVGCFCGIISVGITYWQEKNFIREAVSLVFATNPKMHKNYGASDVEASKVGEENEKASNFSAIINIICVVAGSGILVIPYAIQLGGWISVIFLILSAIMTVYANNKLIEALYLNKYPEDIPAHVALKRNPKGRRNSLLELAYDAYGNIGYYTVGIFSNTFCI</sequence>
<feature type="transmembrane region" description="Helical" evidence="10">
    <location>
        <begin position="181"/>
        <end position="208"/>
    </location>
</feature>
<dbReference type="InterPro" id="IPR013057">
    <property type="entry name" value="AA_transpt_TM"/>
</dbReference>
<evidence type="ECO:0000256" key="7">
    <source>
        <dbReference type="ARBA" id="ARBA00023136"/>
    </source>
</evidence>
<feature type="transmembrane region" description="Helical" evidence="10">
    <location>
        <begin position="82"/>
        <end position="103"/>
    </location>
</feature>
<dbReference type="OrthoDB" id="9979195at2759"/>
<accession>A0A9N9HY29</accession>
<feature type="transmembrane region" description="Helical" evidence="10">
    <location>
        <begin position="426"/>
        <end position="449"/>
    </location>
</feature>
<feature type="transmembrane region" description="Helical" evidence="10">
    <location>
        <begin position="115"/>
        <end position="137"/>
    </location>
</feature>
<feature type="transmembrane region" description="Helical" evidence="10">
    <location>
        <begin position="325"/>
        <end position="347"/>
    </location>
</feature>
<comment type="function">
    <text evidence="9 10">Intramembrane glycolipid transporter that operates in the biosynthetic pathway of dolichol-linked oligosaccharides, the glycan precursors employed in protein asparagine (N)-glycosylation. The sequential addition of sugars to dolichol pyrophosphate produces dolichol-linked oligosaccharides containing fourteen sugars, including two GlcNAcs, nine mannoses and three glucoses. Once assembled, the oligosaccharide is transferred from the lipid to nascent proteins by oligosaccharyltransferases. The assembly of dolichol-linked oligosaccharides begins on the cytosolic side of the endoplasmic reticulum membrane and finishes in its lumen. RFT1 could mediate the translocation of the cytosolically oriented intermediate DolPP-GlcNAc2Man5, produced by ALG11, into the ER lumen where dolichol-linked oligosaccharides assembly continues. However, the intramembrane lipid transporter activity could not be confirmed in vitro.</text>
</comment>
<feature type="non-terminal residue" evidence="12">
    <location>
        <position position="674"/>
    </location>
</feature>
<evidence type="ECO:0000313" key="13">
    <source>
        <dbReference type="Proteomes" id="UP000789342"/>
    </source>
</evidence>
<reference evidence="12" key="1">
    <citation type="submission" date="2021-06" db="EMBL/GenBank/DDBJ databases">
        <authorList>
            <person name="Kallberg Y."/>
            <person name="Tangrot J."/>
            <person name="Rosling A."/>
        </authorList>
    </citation>
    <scope>NUCLEOTIDE SEQUENCE</scope>
    <source>
        <strain evidence="12">CL551</strain>
    </source>
</reference>
<evidence type="ECO:0000256" key="8">
    <source>
        <dbReference type="ARBA" id="ARBA00044793"/>
    </source>
</evidence>
<dbReference type="GO" id="GO:0034203">
    <property type="term" value="P:glycolipid translocation"/>
    <property type="evidence" value="ECO:0007669"/>
    <property type="project" value="TreeGrafter"/>
</dbReference>
<feature type="transmembrane region" description="Helical" evidence="10">
    <location>
        <begin position="17"/>
        <end position="37"/>
    </location>
</feature>
<dbReference type="PANTHER" id="PTHR13117">
    <property type="entry name" value="ENDOPLASMIC RETICULUM MULTISPAN TRANSMEMBRANE PROTEIN-RELATED"/>
    <property type="match status" value="1"/>
</dbReference>